<evidence type="ECO:0000259" key="8">
    <source>
        <dbReference type="Pfam" id="PF00501"/>
    </source>
</evidence>
<dbReference type="EMBL" id="CP092872">
    <property type="protein sequence ID" value="UYV73098.1"/>
    <property type="molecule type" value="Genomic_DNA"/>
</dbReference>
<evidence type="ECO:0000313" key="11">
    <source>
        <dbReference type="Proteomes" id="UP001235939"/>
    </source>
</evidence>
<sequence>MTLNESKSKIMVFRNGVVNSLKWRLRNGGVLRLGRNKVRPVSSSLQVHWEDRYEQLQGPSSVLTLCGLLGSTGLANKVHSTLVDNPVSQLFVDYLGGQLERYDYNRVRLVSQLCGSPGRAGMGNNGKLAEETRKKLEKTGIGATAAMGLVKTTVGVYDALTFPIYFLGQKPWRYWKAPNYNYKTHFSSQTPCGDVPELASIREVQSGSSCPFCQVRERGKPRWLVKFPARPITQKINPDDPRSPIVSVRPKMSSVLDGLETADQMFRECVKRYGLAPLLWIQEDSWGTPGASIRWQGLQEAFPMPSGTLEGIMKSVVETYNLQAERRVERLSRALLALGVRPHVYICILAETRLEWMLIAQACFRINVPVATLYATLGEEGIVHGLNETGVKFLITTSDLLPKLKAMLAKVGQQGKNATSGPQRSTKGNNRTGGHSNFQNGCRSTGIHVIYHPTCDRHTSVQNDHQQATERAESKSSPTVTIAYPSHPCTDNDESRFLLCPDDRRKRVWRRPGQRVDPGLTVEHHTGPQQGVMVWGIDSRTPLVVIPGTLTAQRLKRLLTQKINPDDPRSPIVSVRPKMSSVLDGLETADQMFRECVKRYGSRPCYGFRKILGERQEPQSDGKVFKKLLLADEYTWLSFEEAERRVERLSRALLALGVRPHVYICILAETRLEWMLIAQACFRINVPVATLYATLGEEGIVHGLNETGVKFLITTSDLLPKLKDGSGRPRATTEREDIAIVRMAVAAPESTLSTIQLVTGTQVSKMTINRRLRERNLRARRPLQLPTPHTRAPTSPQQGVMVWGAISFDSRTPLVVIPGTLTA</sequence>
<dbReference type="InterPro" id="IPR000873">
    <property type="entry name" value="AMP-dep_synth/lig_dom"/>
</dbReference>
<comment type="similarity">
    <text evidence="1">Belongs to the ATP-dependent AMP-binding enzyme family.</text>
</comment>
<feature type="domain" description="Transposase Tc1-like" evidence="9">
    <location>
        <begin position="739"/>
        <end position="787"/>
    </location>
</feature>
<dbReference type="PANTHER" id="PTHR43272:SF83">
    <property type="entry name" value="ACYL-COA SYNTHETASE LONG-CHAIN, ISOFORM J"/>
    <property type="match status" value="1"/>
</dbReference>
<dbReference type="InterPro" id="IPR042099">
    <property type="entry name" value="ANL_N_sf"/>
</dbReference>
<feature type="domain" description="AMP-dependent synthetase/ligase" evidence="8">
    <location>
        <begin position="323"/>
        <end position="422"/>
    </location>
</feature>
<dbReference type="Gene3D" id="3.30.420.10">
    <property type="entry name" value="Ribonuclease H-like superfamily/Ribonuclease H"/>
    <property type="match status" value="1"/>
</dbReference>
<dbReference type="InterPro" id="IPR036397">
    <property type="entry name" value="RNaseH_sf"/>
</dbReference>
<dbReference type="InterPro" id="IPR002492">
    <property type="entry name" value="Transposase_Tc1-like"/>
</dbReference>
<keyword evidence="4" id="KW-0443">Lipid metabolism</keyword>
<evidence type="ECO:0000259" key="9">
    <source>
        <dbReference type="Pfam" id="PF01498"/>
    </source>
</evidence>
<organism evidence="10 11">
    <name type="scientific">Cordylochernes scorpioides</name>
    <dbReference type="NCBI Taxonomy" id="51811"/>
    <lineage>
        <taxon>Eukaryota</taxon>
        <taxon>Metazoa</taxon>
        <taxon>Ecdysozoa</taxon>
        <taxon>Arthropoda</taxon>
        <taxon>Chelicerata</taxon>
        <taxon>Arachnida</taxon>
        <taxon>Pseudoscorpiones</taxon>
        <taxon>Cheliferoidea</taxon>
        <taxon>Chernetidae</taxon>
        <taxon>Cordylochernes</taxon>
    </lineage>
</organism>
<keyword evidence="3" id="KW-0547">Nucleotide-binding</keyword>
<feature type="region of interest" description="Disordered" evidence="7">
    <location>
        <begin position="412"/>
        <end position="438"/>
    </location>
</feature>
<keyword evidence="2" id="KW-0436">Ligase</keyword>
<evidence type="ECO:0000256" key="6">
    <source>
        <dbReference type="ARBA" id="ARBA00026121"/>
    </source>
</evidence>
<name>A0ABY6KW61_9ARAC</name>
<proteinExistence type="inferred from homology"/>
<evidence type="ECO:0000256" key="1">
    <source>
        <dbReference type="ARBA" id="ARBA00006432"/>
    </source>
</evidence>
<keyword evidence="5" id="KW-0067">ATP-binding</keyword>
<evidence type="ECO:0000256" key="5">
    <source>
        <dbReference type="ARBA" id="ARBA00022840"/>
    </source>
</evidence>
<evidence type="ECO:0000256" key="4">
    <source>
        <dbReference type="ARBA" id="ARBA00022832"/>
    </source>
</evidence>
<gene>
    <name evidence="10" type="ORF">LAZ67_10001810</name>
</gene>
<dbReference type="Proteomes" id="UP001235939">
    <property type="component" value="Chromosome 10"/>
</dbReference>
<evidence type="ECO:0000256" key="3">
    <source>
        <dbReference type="ARBA" id="ARBA00022741"/>
    </source>
</evidence>
<protein>
    <recommendedName>
        <fullName evidence="6">long-chain-fatty-acid--CoA ligase</fullName>
        <ecNumber evidence="6">6.2.1.3</ecNumber>
    </recommendedName>
</protein>
<evidence type="ECO:0000313" key="10">
    <source>
        <dbReference type="EMBL" id="UYV73098.1"/>
    </source>
</evidence>
<dbReference type="Pfam" id="PF01498">
    <property type="entry name" value="HTH_Tnp_Tc3_2"/>
    <property type="match status" value="1"/>
</dbReference>
<keyword evidence="4" id="KW-0276">Fatty acid metabolism</keyword>
<accession>A0ABY6KW61</accession>
<feature type="region of interest" description="Disordered" evidence="7">
    <location>
        <begin position="458"/>
        <end position="487"/>
    </location>
</feature>
<dbReference type="EC" id="6.2.1.3" evidence="6"/>
<feature type="compositionally biased region" description="Polar residues" evidence="7">
    <location>
        <begin position="414"/>
        <end position="438"/>
    </location>
</feature>
<dbReference type="SUPFAM" id="SSF56801">
    <property type="entry name" value="Acetyl-CoA synthetase-like"/>
    <property type="match status" value="2"/>
</dbReference>
<dbReference type="Gene3D" id="3.40.50.12780">
    <property type="entry name" value="N-terminal domain of ligase-like"/>
    <property type="match status" value="2"/>
</dbReference>
<keyword evidence="11" id="KW-1185">Reference proteome</keyword>
<dbReference type="PANTHER" id="PTHR43272">
    <property type="entry name" value="LONG-CHAIN-FATTY-ACID--COA LIGASE"/>
    <property type="match status" value="1"/>
</dbReference>
<reference evidence="10 11" key="1">
    <citation type="submission" date="2022-01" db="EMBL/GenBank/DDBJ databases">
        <title>A chromosomal length assembly of Cordylochernes scorpioides.</title>
        <authorList>
            <person name="Zeh D."/>
            <person name="Zeh J."/>
        </authorList>
    </citation>
    <scope>NUCLEOTIDE SEQUENCE [LARGE SCALE GENOMIC DNA]</scope>
    <source>
        <strain evidence="10">IN4F17</strain>
        <tissue evidence="10">Whole Body</tissue>
    </source>
</reference>
<feature type="domain" description="AMP-dependent synthetase/ligase" evidence="8">
    <location>
        <begin position="629"/>
        <end position="738"/>
    </location>
</feature>
<dbReference type="Pfam" id="PF00501">
    <property type="entry name" value="AMP-binding"/>
    <property type="match status" value="2"/>
</dbReference>
<evidence type="ECO:0000256" key="2">
    <source>
        <dbReference type="ARBA" id="ARBA00022598"/>
    </source>
</evidence>
<evidence type="ECO:0000256" key="7">
    <source>
        <dbReference type="SAM" id="MobiDB-lite"/>
    </source>
</evidence>